<dbReference type="PROSITE" id="PS50005">
    <property type="entry name" value="TPR"/>
    <property type="match status" value="1"/>
</dbReference>
<evidence type="ECO:0000256" key="2">
    <source>
        <dbReference type="SAM" id="SignalP"/>
    </source>
</evidence>
<evidence type="ECO:0000313" key="3">
    <source>
        <dbReference type="EMBL" id="AMU91088.1"/>
    </source>
</evidence>
<dbReference type="Proteomes" id="UP000076088">
    <property type="component" value="Chromosome"/>
</dbReference>
<evidence type="ECO:0000313" key="4">
    <source>
        <dbReference type="Proteomes" id="UP000076088"/>
    </source>
</evidence>
<accession>A0AAC9FG49</accession>
<gene>
    <name evidence="3" type="ORF">ATM17_18920</name>
</gene>
<organism evidence="3 4">
    <name type="scientific">Sphingopyxis macrogoltabida</name>
    <name type="common">Sphingomonas macrogoltabidus</name>
    <dbReference type="NCBI Taxonomy" id="33050"/>
    <lineage>
        <taxon>Bacteria</taxon>
        <taxon>Pseudomonadati</taxon>
        <taxon>Pseudomonadota</taxon>
        <taxon>Alphaproteobacteria</taxon>
        <taxon>Sphingomonadales</taxon>
        <taxon>Sphingomonadaceae</taxon>
        <taxon>Sphingopyxis</taxon>
    </lineage>
</organism>
<dbReference type="SUPFAM" id="SSF48452">
    <property type="entry name" value="TPR-like"/>
    <property type="match status" value="1"/>
</dbReference>
<dbReference type="Pfam" id="PF14559">
    <property type="entry name" value="TPR_19"/>
    <property type="match status" value="1"/>
</dbReference>
<dbReference type="AlphaFoldDB" id="A0AAC9FG49"/>
<dbReference type="InterPro" id="IPR011990">
    <property type="entry name" value="TPR-like_helical_dom_sf"/>
</dbReference>
<feature type="chain" id="PRO_5042077382" description="DUF560 domain-containing protein" evidence="2">
    <location>
        <begin position="26"/>
        <end position="428"/>
    </location>
</feature>
<dbReference type="InterPro" id="IPR019734">
    <property type="entry name" value="TPR_rpt"/>
</dbReference>
<protein>
    <recommendedName>
        <fullName evidence="5">DUF560 domain-containing protein</fullName>
    </recommendedName>
</protein>
<dbReference type="Gene3D" id="1.25.40.10">
    <property type="entry name" value="Tetratricopeptide repeat domain"/>
    <property type="match status" value="1"/>
</dbReference>
<name>A0AAC9FG49_SPHMC</name>
<feature type="repeat" description="TPR" evidence="1">
    <location>
        <begin position="49"/>
        <end position="82"/>
    </location>
</feature>
<evidence type="ECO:0000256" key="1">
    <source>
        <dbReference type="PROSITE-ProRule" id="PRU00339"/>
    </source>
</evidence>
<dbReference type="EMBL" id="CP013344">
    <property type="protein sequence ID" value="AMU91088.1"/>
    <property type="molecule type" value="Genomic_DNA"/>
</dbReference>
<keyword evidence="2" id="KW-0732">Signal</keyword>
<reference evidence="4" key="1">
    <citation type="submission" date="2015-11" db="EMBL/GenBank/DDBJ databases">
        <title>Complete genome sequence of a polyethylene-glycol degrader Sphingopyxis macrogoltabida 203N (NBRC 111659).</title>
        <authorList>
            <person name="Yoshiyuki O."/>
            <person name="Shouta N."/>
            <person name="Nagata Y."/>
            <person name="Numata M."/>
            <person name="Tsuchikane K."/>
            <person name="Hosoyama A."/>
            <person name="Yamazoe A."/>
            <person name="Tsuda M."/>
            <person name="Fujita N."/>
            <person name="Kawai F."/>
        </authorList>
    </citation>
    <scope>NUCLEOTIDE SEQUENCE [LARGE SCALE GENOMIC DNA]</scope>
    <source>
        <strain evidence="4">203N</strain>
    </source>
</reference>
<dbReference type="RefSeq" id="WP_054730987.1">
    <property type="nucleotide sequence ID" value="NZ_CP009429.1"/>
</dbReference>
<feature type="signal peptide" evidence="2">
    <location>
        <begin position="1"/>
        <end position="25"/>
    </location>
</feature>
<evidence type="ECO:0008006" key="5">
    <source>
        <dbReference type="Google" id="ProtNLM"/>
    </source>
</evidence>
<dbReference type="KEGG" id="smaz:LH19_18355"/>
<keyword evidence="4" id="KW-1185">Reference proteome</keyword>
<reference evidence="3 4" key="2">
    <citation type="journal article" date="2016" name="Genome Announc.">
        <title>Complete Genome Sequence of Sphingopyxis macrogoltabida Strain 203N (NBRC 111659), a Polyethylene Glycol Degrader.</title>
        <authorList>
            <person name="Ohtsubo Y."/>
            <person name="Nonoyama S."/>
            <person name="Nagata Y."/>
            <person name="Numata M."/>
            <person name="Tsuchikane K."/>
            <person name="Hosoyama A."/>
            <person name="Yamazoe A."/>
            <person name="Tsuda M."/>
            <person name="Fujita N."/>
            <person name="Kawai F."/>
        </authorList>
    </citation>
    <scope>NUCLEOTIDE SEQUENCE [LARGE SCALE GENOMIC DNA]</scope>
    <source>
        <strain evidence="3 4">203N</strain>
    </source>
</reference>
<proteinExistence type="predicted"/>
<keyword evidence="1" id="KW-0802">TPR repeat</keyword>
<sequence length="428" mass="45952">MAKRFFSCTAPLLIAVLAPHGAAQAQDPAAATAAYDALAAEAATRAGDPDFDYRLGIAALDAGRYGEAVIAFQRVLAVQPENAPARAELARAYALAGDIDTARQEFATVVDDPSLPDPVRQRFTGFVRQFDKQIAGGGSDVSGFIDARAGYDDNINAATDLNTIVIPLFSFLGPGTLGPGAVAQGDEYYEIQGGVSAVTAIGRQDRLFASALGNWRDNFDSRRFDQAALTGTAGYAHSFANRDVVSLSGQVQKFWLGHDGYRTAYGVIGQYTKTLSGGRALTLSAQWNRLDYDGAPTRDADRYAVGIGYVTRTIAAGLSGGKEETRRAAGDAESNWFVGANIGGEFPVANRIALVAGAAFDLRRYDQADALFLVERGDERLDLTAGIKVALTDTLFLQPRATWTRNWSNIALYDYERWTASLGLRLEF</sequence>